<name>F2L4Y9_THEU7</name>
<dbReference type="Pfam" id="PF14684">
    <property type="entry name" value="Tricorn_C1"/>
    <property type="match status" value="1"/>
</dbReference>
<dbReference type="HOGENOM" id="CLU_005503_1_0_2"/>
<dbReference type="EMBL" id="CP002590">
    <property type="protein sequence ID" value="AEA12238.1"/>
    <property type="molecule type" value="Genomic_DNA"/>
</dbReference>
<dbReference type="SUPFAM" id="SSF69322">
    <property type="entry name" value="Tricorn protease domain 2"/>
    <property type="match status" value="1"/>
</dbReference>
<dbReference type="PIRSF" id="PIRSF036421">
    <property type="entry name" value="Tricorn_protease"/>
    <property type="match status" value="1"/>
</dbReference>
<evidence type="ECO:0000256" key="7">
    <source>
        <dbReference type="PIRNR" id="PIRNR036421"/>
    </source>
</evidence>
<evidence type="ECO:0000313" key="11">
    <source>
        <dbReference type="EMBL" id="AEA12238.1"/>
    </source>
</evidence>
<dbReference type="InterPro" id="IPR029045">
    <property type="entry name" value="ClpP/crotonase-like_dom_sf"/>
</dbReference>
<dbReference type="PANTHER" id="PTHR43253">
    <property type="entry name" value="TRICORN PROTEASE HOMOLOG 2-RELATED"/>
    <property type="match status" value="1"/>
</dbReference>
<dbReference type="Gene3D" id="2.30.42.10">
    <property type="match status" value="1"/>
</dbReference>
<proteinExistence type="inferred from homology"/>
<dbReference type="GeneID" id="10360287"/>
<comment type="subcellular location">
    <subcellularLocation>
        <location evidence="1 7">Cytoplasm</location>
    </subcellularLocation>
</comment>
<dbReference type="STRING" id="999630.TUZN_0748"/>
<dbReference type="SUPFAM" id="SSF69304">
    <property type="entry name" value="Tricorn protease N-terminal domain"/>
    <property type="match status" value="1"/>
</dbReference>
<dbReference type="InterPro" id="IPR015943">
    <property type="entry name" value="WD40/YVTN_repeat-like_dom_sf"/>
</dbReference>
<dbReference type="CDD" id="cd07562">
    <property type="entry name" value="Peptidase_S41_TRI"/>
    <property type="match status" value="1"/>
</dbReference>
<dbReference type="InterPro" id="IPR036034">
    <property type="entry name" value="PDZ_sf"/>
</dbReference>
<dbReference type="AlphaFoldDB" id="F2L4Y9"/>
<feature type="domain" description="Tail specific protease" evidence="10">
    <location>
        <begin position="799"/>
        <end position="989"/>
    </location>
</feature>
<feature type="active site" description="Charge relay system" evidence="8">
    <location>
        <position position="701"/>
    </location>
</feature>
<evidence type="ECO:0000256" key="3">
    <source>
        <dbReference type="ARBA" id="ARBA00022490"/>
    </source>
</evidence>
<dbReference type="Pfam" id="PF14685">
    <property type="entry name" value="PDZ_Tricorn"/>
    <property type="match status" value="1"/>
</dbReference>
<evidence type="ECO:0000256" key="2">
    <source>
        <dbReference type="ARBA" id="ARBA00008524"/>
    </source>
</evidence>
<dbReference type="Pfam" id="PF03572">
    <property type="entry name" value="Peptidase_S41"/>
    <property type="match status" value="1"/>
</dbReference>
<dbReference type="GO" id="GO:0005737">
    <property type="term" value="C:cytoplasm"/>
    <property type="evidence" value="ECO:0007669"/>
    <property type="project" value="UniProtKB-SubCell"/>
</dbReference>
<feature type="site" description="Transition state stabilizer; via amide nitrogen" evidence="9">
    <location>
        <position position="921"/>
    </location>
</feature>
<keyword evidence="3 7" id="KW-0963">Cytoplasm</keyword>
<feature type="active site" description="Charge relay system" evidence="8">
    <location>
        <position position="978"/>
    </location>
</feature>
<evidence type="ECO:0000256" key="8">
    <source>
        <dbReference type="PIRSR" id="PIRSR036421-1"/>
    </source>
</evidence>
<sequence>MKGYYMYPDIYGDDMVFVTEDDLWKYSGGRAYRLTSDFGVVVRPKFSPDGRYIAFTRLQQTDQGTLAEAYVVPADGGQPKRLTYFGSPYTRVAGWTPDGRVLVFSDFKMPFPQWRELYSVSLDGRYERLNLGPATALLYGDGFVVLGRNNYDLPYWKRYRGGMRGVLWISRDGGRTFEKLVDLPGNVTSPMIVGGRIYFVSDHEGVGNLYSVDPSGKDLRRHTDFKEFYVRNASSDGRRVVFQMGGDIYLYDPSGRLELLDIEAPLARKQKAPKFVDPFKYLEGFALPSGDSVVLISRGQAFHMPAWEGAVVGLGAGGATRYKHVSADGDKIAVSTYDGAVEIYGKDGALLKRLEPGLGLIEALALKYPRLALANHRGELWLLDVETGTAALVDRSEYGLITELAWHPSGLWLAYSRPSGPYTQNIRLYDVRSGRSHDATPPTSFDYGPAFDPDGRYLYFLSRRALNPAMDPVQFYYVFAKHSKPYLIPLRRDDLSPFVEYRKAEGAAQDIDVEGIAARAEPFPVDEGIYAAVVGLKGGKVAWLRYEVEGALKYYLWSAQERRGVVEVYDLETKSKEQLASGVSAIRASPDGKYLLLKEEGRLRLVDVEKRPDMQSREPGRKSGVLDLNRVKVYVDPAKEWRQMFREAWLLMRENFWRADMNGVDWDAVYRKYEPLLDRVGTRYELSDLINEMQGELGNSHAYEVVPDFEVDKPYPVGGLGAEFAWDGSCWRVAKIFVGDPANEGERSPLAAPGLDVKEGDCVLSIGGTALGPDTPPEAALLNRAGDVLWIETRRGDAVRRFPVKTLRDERHIVYRSWVERNRRYVHEKTGGRVGYVHVPDMGPYGYAEFFRSLVAEGYREALIIDVRFNRGGHTSGMLIQRLAARVFGAFLTRYFKPTPYPELVVPKALVLITNEYAGSDGDIFTYDFKALGLGPVVGTRTWGGTVGIDTRYKLVDGTIITQPKYAFWAEGVGTGIEGRGVEPDIYVEIAPHHYREGADPQLDRAIEEALKRLGASLSLESVRA</sequence>
<dbReference type="Gene3D" id="3.90.226.10">
    <property type="entry name" value="2-enoyl-CoA Hydratase, Chain A, domain 1"/>
    <property type="match status" value="1"/>
</dbReference>
<accession>F2L4Y9</accession>
<dbReference type="CDD" id="cd10828">
    <property type="entry name" value="cpPDZ_Tricorn-protease"/>
    <property type="match status" value="1"/>
</dbReference>
<protein>
    <recommendedName>
        <fullName evidence="7">Tricorn protease homolog</fullName>
        <ecNumber evidence="7">3.4.21.-</ecNumber>
    </recommendedName>
</protein>
<keyword evidence="12" id="KW-1185">Reference proteome</keyword>
<comment type="similarity">
    <text evidence="2 7">Belongs to the peptidase S41B family.</text>
</comment>
<comment type="function">
    <text evidence="7">Degrades oligopeptides.</text>
</comment>
<dbReference type="Proteomes" id="UP000008138">
    <property type="component" value="Chromosome"/>
</dbReference>
<gene>
    <name evidence="11" type="ordered locus">TUZN_0748</name>
</gene>
<dbReference type="InterPro" id="IPR005151">
    <property type="entry name" value="Tail-specific_protease"/>
</dbReference>
<keyword evidence="5 7" id="KW-0378">Hydrolase</keyword>
<evidence type="ECO:0000259" key="10">
    <source>
        <dbReference type="SMART" id="SM00245"/>
    </source>
</evidence>
<evidence type="ECO:0000256" key="5">
    <source>
        <dbReference type="ARBA" id="ARBA00022801"/>
    </source>
</evidence>
<organism evidence="11 12">
    <name type="scientific">Thermoproteus uzoniensis (strain 768-20)</name>
    <dbReference type="NCBI Taxonomy" id="999630"/>
    <lineage>
        <taxon>Archaea</taxon>
        <taxon>Thermoproteota</taxon>
        <taxon>Thermoprotei</taxon>
        <taxon>Thermoproteales</taxon>
        <taxon>Thermoproteaceae</taxon>
        <taxon>Thermoproteus</taxon>
    </lineage>
</organism>
<dbReference type="OrthoDB" id="25019at2157"/>
<dbReference type="GO" id="GO:0008236">
    <property type="term" value="F:serine-type peptidase activity"/>
    <property type="evidence" value="ECO:0007669"/>
    <property type="project" value="UniProtKB-UniRule"/>
</dbReference>
<evidence type="ECO:0000256" key="6">
    <source>
        <dbReference type="ARBA" id="ARBA00022825"/>
    </source>
</evidence>
<dbReference type="SUPFAM" id="SSF50156">
    <property type="entry name" value="PDZ domain-like"/>
    <property type="match status" value="1"/>
</dbReference>
<reference key="2">
    <citation type="submission" date="2011-03" db="EMBL/GenBank/DDBJ databases">
        <title>Complete genome sequence of the thermoacidophilic crenarchaeon Thermoproteus uzoniensis 768-20.</title>
        <authorList>
            <person name="Mardanov A.V."/>
            <person name="Gumerov V.M."/>
            <person name="Beletsky A.V."/>
            <person name="Prokofeva M.I."/>
            <person name="Bonch-Osmolovskaya E.A."/>
            <person name="Ravin N.V."/>
            <person name="Skryabin K.G."/>
        </authorList>
    </citation>
    <scope>NUCLEOTIDE SEQUENCE</scope>
    <source>
        <strain>768-20</strain>
    </source>
</reference>
<dbReference type="MEROPS" id="S41.005"/>
<dbReference type="Gene3D" id="2.130.10.10">
    <property type="entry name" value="YVTN repeat-like/Quinoprotein amine dehydrogenase"/>
    <property type="match status" value="1"/>
</dbReference>
<dbReference type="InterPro" id="IPR029414">
    <property type="entry name" value="Tricorn_PDZ"/>
</dbReference>
<dbReference type="eggNOG" id="arCOG03384">
    <property type="taxonomic scope" value="Archaea"/>
</dbReference>
<dbReference type="InterPro" id="IPR028204">
    <property type="entry name" value="Tricorn_C1"/>
</dbReference>
<dbReference type="RefSeq" id="WP_013679574.1">
    <property type="nucleotide sequence ID" value="NC_015315.1"/>
</dbReference>
<dbReference type="InterPro" id="IPR012393">
    <property type="entry name" value="Tricorn_protease"/>
</dbReference>
<evidence type="ECO:0000256" key="4">
    <source>
        <dbReference type="ARBA" id="ARBA00022670"/>
    </source>
</evidence>
<dbReference type="EC" id="3.4.21.-" evidence="7"/>
<evidence type="ECO:0000256" key="1">
    <source>
        <dbReference type="ARBA" id="ARBA00004496"/>
    </source>
</evidence>
<dbReference type="SUPFAM" id="SSF52096">
    <property type="entry name" value="ClpP/crotonase"/>
    <property type="match status" value="1"/>
</dbReference>
<evidence type="ECO:0000256" key="9">
    <source>
        <dbReference type="PIRSR" id="PIRSR036421-3"/>
    </source>
</evidence>
<dbReference type="SMART" id="SM00245">
    <property type="entry name" value="TSPc"/>
    <property type="match status" value="1"/>
</dbReference>
<dbReference type="Gene3D" id="2.120.10.60">
    <property type="entry name" value="Tricorn protease N-terminal domain"/>
    <property type="match status" value="1"/>
</dbReference>
<dbReference type="Pfam" id="PF26550">
    <property type="entry name" value="Tricorn_2nd"/>
    <property type="match status" value="1"/>
</dbReference>
<evidence type="ECO:0000313" key="12">
    <source>
        <dbReference type="Proteomes" id="UP000008138"/>
    </source>
</evidence>
<dbReference type="PANTHER" id="PTHR43253:SF1">
    <property type="entry name" value="TRICORN PROTEASE HOMOLOG 2-RELATED"/>
    <property type="match status" value="1"/>
</dbReference>
<dbReference type="Pfam" id="PF26549">
    <property type="entry name" value="Tricorn_N"/>
    <property type="match status" value="1"/>
</dbReference>
<feature type="active site" description="Nucleophile" evidence="8">
    <location>
        <position position="920"/>
    </location>
</feature>
<reference evidence="11 12" key="1">
    <citation type="journal article" date="2011" name="J. Bacteriol.">
        <title>Complete genome sequence of the thermoacidophilic crenarchaeon Thermoproteus uzoniensis 768-20.</title>
        <authorList>
            <person name="Mardanov A.V."/>
            <person name="Gumerov V.M."/>
            <person name="Beletsky A.V."/>
            <person name="Prokofeva M.I."/>
            <person name="Bonch-Osmolovskaya E.A."/>
            <person name="Ravin N.V."/>
            <person name="Skryabin K.G."/>
        </authorList>
    </citation>
    <scope>NUCLEOTIDE SEQUENCE [LARGE SCALE GENOMIC DNA]</scope>
    <source>
        <strain evidence="11 12">768-20</strain>
    </source>
</reference>
<keyword evidence="4 7" id="KW-0645">Protease</keyword>
<dbReference type="GO" id="GO:0006508">
    <property type="term" value="P:proteolysis"/>
    <property type="evidence" value="ECO:0007669"/>
    <property type="project" value="UniProtKB-UniRule"/>
</dbReference>
<dbReference type="KEGG" id="tuz:TUZN_0748"/>
<keyword evidence="6 7" id="KW-0720">Serine protease</keyword>
<dbReference type="Gene3D" id="3.30.750.44">
    <property type="match status" value="1"/>
</dbReference>